<dbReference type="Pfam" id="PF22528">
    <property type="entry name" value="PRMT_C"/>
    <property type="match status" value="1"/>
</dbReference>
<dbReference type="AlphaFoldDB" id="A0A5A8DTN1"/>
<keyword evidence="6 14" id="KW-0808">Transferase</keyword>
<protein>
    <recommendedName>
        <fullName evidence="3">type I protein arginine methyltransferase</fullName>
        <ecNumber evidence="3">2.1.1.319</ecNumber>
    </recommendedName>
</protein>
<dbReference type="GO" id="GO:0070611">
    <property type="term" value="F:histone H3R2 methyltransferase activity"/>
    <property type="evidence" value="ECO:0007669"/>
    <property type="project" value="TreeGrafter"/>
</dbReference>
<dbReference type="InterPro" id="IPR055135">
    <property type="entry name" value="PRMT_dom"/>
</dbReference>
<evidence type="ECO:0000256" key="3">
    <source>
        <dbReference type="ARBA" id="ARBA00011925"/>
    </source>
</evidence>
<evidence type="ECO:0000256" key="5">
    <source>
        <dbReference type="ARBA" id="ARBA00022603"/>
    </source>
</evidence>
<dbReference type="PANTHER" id="PTHR11006:SF10">
    <property type="entry name" value="HISTONE-ARGININE METHYLTRANSFERASE CARMER-RELATED"/>
    <property type="match status" value="1"/>
</dbReference>
<gene>
    <name evidence="18" type="ORF">FNF28_02348</name>
    <name evidence="17" type="ORF">FNF31_01086</name>
</gene>
<dbReference type="GO" id="GO:0035242">
    <property type="term" value="F:protein-arginine omega-N asymmetric methyltransferase activity"/>
    <property type="evidence" value="ECO:0007669"/>
    <property type="project" value="UniProtKB-EC"/>
</dbReference>
<dbReference type="InterPro" id="IPR025799">
    <property type="entry name" value="Arg_MeTrfase"/>
</dbReference>
<dbReference type="GO" id="GO:0032259">
    <property type="term" value="P:methylation"/>
    <property type="evidence" value="ECO:0007669"/>
    <property type="project" value="UniProtKB-KW"/>
</dbReference>
<dbReference type="InterPro" id="IPR041698">
    <property type="entry name" value="Methyltransf_25"/>
</dbReference>
<dbReference type="PROSITE" id="PS51678">
    <property type="entry name" value="SAM_MT_PRMT"/>
    <property type="match status" value="1"/>
</dbReference>
<comment type="catalytic activity">
    <reaction evidence="13">
        <text>L-arginyl-[protein] + S-adenosyl-L-methionine = N(omega)-methyl-L-arginyl-[protein] + S-adenosyl-L-homocysteine + H(+)</text>
        <dbReference type="Rhea" id="RHEA:48100"/>
        <dbReference type="Rhea" id="RHEA-COMP:10532"/>
        <dbReference type="Rhea" id="RHEA-COMP:11990"/>
        <dbReference type="ChEBI" id="CHEBI:15378"/>
        <dbReference type="ChEBI" id="CHEBI:29965"/>
        <dbReference type="ChEBI" id="CHEBI:57856"/>
        <dbReference type="ChEBI" id="CHEBI:59789"/>
        <dbReference type="ChEBI" id="CHEBI:65280"/>
    </reaction>
    <physiologicalReaction direction="left-to-right" evidence="13">
        <dbReference type="Rhea" id="RHEA:48101"/>
    </physiologicalReaction>
</comment>
<dbReference type="GO" id="GO:0005737">
    <property type="term" value="C:cytoplasm"/>
    <property type="evidence" value="ECO:0007669"/>
    <property type="project" value="UniProtKB-SubCell"/>
</dbReference>
<evidence type="ECO:0000259" key="15">
    <source>
        <dbReference type="Pfam" id="PF13649"/>
    </source>
</evidence>
<keyword evidence="8" id="KW-0156">Chromatin regulator</keyword>
<keyword evidence="9" id="KW-0805">Transcription regulation</keyword>
<dbReference type="FunFam" id="3.40.50.150:FF:000003">
    <property type="entry name" value="Blast:Protein arginine N-methyltransferase 1"/>
    <property type="match status" value="1"/>
</dbReference>
<evidence type="ECO:0000256" key="1">
    <source>
        <dbReference type="ARBA" id="ARBA00004123"/>
    </source>
</evidence>
<evidence type="ECO:0000256" key="13">
    <source>
        <dbReference type="ARBA" id="ARBA00049303"/>
    </source>
</evidence>
<evidence type="ECO:0000313" key="18">
    <source>
        <dbReference type="EMBL" id="KAA0168801.1"/>
    </source>
</evidence>
<evidence type="ECO:0000256" key="7">
    <source>
        <dbReference type="ARBA" id="ARBA00022691"/>
    </source>
</evidence>
<dbReference type="Proteomes" id="UP000324907">
    <property type="component" value="Unassembled WGS sequence"/>
</dbReference>
<dbReference type="GO" id="GO:0005634">
    <property type="term" value="C:nucleus"/>
    <property type="evidence" value="ECO:0007669"/>
    <property type="project" value="UniProtKB-SubCell"/>
</dbReference>
<evidence type="ECO:0000313" key="20">
    <source>
        <dbReference type="Proteomes" id="UP000325113"/>
    </source>
</evidence>
<keyword evidence="7 14" id="KW-0949">S-adenosyl-L-methionine</keyword>
<dbReference type="EC" id="2.1.1.319" evidence="3"/>
<dbReference type="Gene3D" id="3.40.50.150">
    <property type="entry name" value="Vaccinia Virus protein VP39"/>
    <property type="match status" value="1"/>
</dbReference>
<comment type="subcellular location">
    <subcellularLocation>
        <location evidence="2">Cytoplasm</location>
    </subcellularLocation>
    <subcellularLocation>
        <location evidence="1">Nucleus</location>
    </subcellularLocation>
</comment>
<keyword evidence="11" id="KW-0539">Nucleus</keyword>
<dbReference type="CDD" id="cd02440">
    <property type="entry name" value="AdoMet_MTases"/>
    <property type="match status" value="1"/>
</dbReference>
<keyword evidence="4" id="KW-0963">Cytoplasm</keyword>
<keyword evidence="10" id="KW-0804">Transcription</keyword>
<name>A0A5A8DTN1_CAFRO</name>
<comment type="caution">
    <text evidence="17">The sequence shown here is derived from an EMBL/GenBank/DDBJ whole genome shotgun (WGS) entry which is preliminary data.</text>
</comment>
<dbReference type="Pfam" id="PF13649">
    <property type="entry name" value="Methyltransf_25"/>
    <property type="match status" value="1"/>
</dbReference>
<feature type="domain" description="Methyltransferase" evidence="15">
    <location>
        <begin position="27"/>
        <end position="123"/>
    </location>
</feature>
<reference evidence="19 20" key="1">
    <citation type="submission" date="2019-07" db="EMBL/GenBank/DDBJ databases">
        <title>Genomes of Cafeteria roenbergensis.</title>
        <authorList>
            <person name="Fischer M.G."/>
            <person name="Hackl T."/>
            <person name="Roman M."/>
        </authorList>
    </citation>
    <scope>NUCLEOTIDE SEQUENCE [LARGE SCALE GENOMIC DNA]</scope>
    <source>
        <strain evidence="17 20">Cflag</strain>
        <strain evidence="18 19">RCC970-E3</strain>
    </source>
</reference>
<keyword evidence="5 14" id="KW-0489">Methyltransferase</keyword>
<evidence type="ECO:0000256" key="14">
    <source>
        <dbReference type="PROSITE-ProRule" id="PRU01015"/>
    </source>
</evidence>
<comment type="catalytic activity">
    <reaction evidence="12">
        <text>L-arginyl-[protein] + 2 S-adenosyl-L-methionine = N(omega),N(omega)-dimethyl-L-arginyl-[protein] + 2 S-adenosyl-L-homocysteine + 2 H(+)</text>
        <dbReference type="Rhea" id="RHEA:48096"/>
        <dbReference type="Rhea" id="RHEA-COMP:10532"/>
        <dbReference type="Rhea" id="RHEA-COMP:11991"/>
        <dbReference type="ChEBI" id="CHEBI:15378"/>
        <dbReference type="ChEBI" id="CHEBI:29965"/>
        <dbReference type="ChEBI" id="CHEBI:57856"/>
        <dbReference type="ChEBI" id="CHEBI:59789"/>
        <dbReference type="ChEBI" id="CHEBI:61897"/>
        <dbReference type="EC" id="2.1.1.319"/>
    </reaction>
</comment>
<dbReference type="EMBL" id="VLTM01000006">
    <property type="protein sequence ID" value="KAA0167200.1"/>
    <property type="molecule type" value="Genomic_DNA"/>
</dbReference>
<accession>A0A5A8DTN1</accession>
<evidence type="ECO:0000256" key="9">
    <source>
        <dbReference type="ARBA" id="ARBA00023015"/>
    </source>
</evidence>
<dbReference type="Proteomes" id="UP000325113">
    <property type="component" value="Unassembled WGS sequence"/>
</dbReference>
<dbReference type="EMBL" id="VLTL01000026">
    <property type="protein sequence ID" value="KAA0168801.1"/>
    <property type="molecule type" value="Genomic_DNA"/>
</dbReference>
<proteinExistence type="predicted"/>
<organism evidence="17 20">
    <name type="scientific">Cafeteria roenbergensis</name>
    <name type="common">Marine flagellate</name>
    <dbReference type="NCBI Taxonomy" id="33653"/>
    <lineage>
        <taxon>Eukaryota</taxon>
        <taxon>Sar</taxon>
        <taxon>Stramenopiles</taxon>
        <taxon>Bigyra</taxon>
        <taxon>Opalozoa</taxon>
        <taxon>Bicosoecida</taxon>
        <taxon>Cafeteriaceae</taxon>
        <taxon>Cafeteria</taxon>
    </lineage>
</organism>
<evidence type="ECO:0000259" key="16">
    <source>
        <dbReference type="Pfam" id="PF22528"/>
    </source>
</evidence>
<feature type="domain" description="Protein arginine N-methyltransferase" evidence="16">
    <location>
        <begin position="131"/>
        <end position="298"/>
    </location>
</feature>
<evidence type="ECO:0000313" key="19">
    <source>
        <dbReference type="Proteomes" id="UP000324907"/>
    </source>
</evidence>
<dbReference type="PANTHER" id="PTHR11006">
    <property type="entry name" value="PROTEIN ARGININE N-METHYLTRANSFERASE"/>
    <property type="match status" value="1"/>
</dbReference>
<sequence>MLQDAVRTGTYHKAFISNPADFRGKVVVDVGTGSGILAFFAAKAGARKVYAIEASGVASQARKLMEANGLADKVEVIKGKVEEVELPEKADVIISEPMGFLLVHERMLESFIAARDRFLKPAGKMFPTTGTMFFSPFSDQAIWDEQDQKLAFWDTQDFWGLDLSPLKQQARIDHFSQPVVGYFPPSVLLSPTTARHRIDFALDTPASLKSFSVPLAFTVVRTAILHGIAAWFDVLFDGTAHKVSLSTGPYTAGTHWYQCRLLMEDPIAVNAGQAVSGLLEFQANDKYSYDIKLTLRLEGTSIEKVAQFSLADQYFAYYSGTDAGAAAATPAVESAWASGDPYAGTS</sequence>
<evidence type="ECO:0000256" key="8">
    <source>
        <dbReference type="ARBA" id="ARBA00022853"/>
    </source>
</evidence>
<evidence type="ECO:0000313" key="17">
    <source>
        <dbReference type="EMBL" id="KAA0167200.1"/>
    </source>
</evidence>
<evidence type="ECO:0000256" key="2">
    <source>
        <dbReference type="ARBA" id="ARBA00004496"/>
    </source>
</evidence>
<evidence type="ECO:0000256" key="10">
    <source>
        <dbReference type="ARBA" id="ARBA00023163"/>
    </source>
</evidence>
<evidence type="ECO:0000256" key="11">
    <source>
        <dbReference type="ARBA" id="ARBA00023242"/>
    </source>
</evidence>
<dbReference type="Gene3D" id="2.70.160.11">
    <property type="entry name" value="Hnrnp arginine n-methyltransferase1"/>
    <property type="match status" value="1"/>
</dbReference>
<evidence type="ECO:0000256" key="4">
    <source>
        <dbReference type="ARBA" id="ARBA00022490"/>
    </source>
</evidence>
<evidence type="ECO:0000256" key="12">
    <source>
        <dbReference type="ARBA" id="ARBA00049086"/>
    </source>
</evidence>
<evidence type="ECO:0000256" key="6">
    <source>
        <dbReference type="ARBA" id="ARBA00022679"/>
    </source>
</evidence>
<dbReference type="InterPro" id="IPR029063">
    <property type="entry name" value="SAM-dependent_MTases_sf"/>
</dbReference>
<dbReference type="SUPFAM" id="SSF53335">
    <property type="entry name" value="S-adenosyl-L-methionine-dependent methyltransferases"/>
    <property type="match status" value="1"/>
</dbReference>